<evidence type="ECO:0000256" key="1">
    <source>
        <dbReference type="ARBA" id="ARBA00007118"/>
    </source>
</evidence>
<dbReference type="PANTHER" id="PTHR43673">
    <property type="entry name" value="NAD(P)H NITROREDUCTASE YDGI-RELATED"/>
    <property type="match status" value="1"/>
</dbReference>
<comment type="similarity">
    <text evidence="1">Belongs to the nitroreductase family.</text>
</comment>
<accession>X1FPW5</accession>
<dbReference type="InterPro" id="IPR000415">
    <property type="entry name" value="Nitroreductase-like"/>
</dbReference>
<sequence>MNLFRQDGKKDMSFLDLANKRYSVRNYKNTPVPQEKINRCIEAARLAPSACNSQPWKFIVVDDLKFIKELAEAAFEGILDFNHFAFKAPVLVLIVSERQKMFAKFGGIVKKKNFSLMDIGIAAEHLCLQAAEEGLGTCILGWFNEKKVKKILSIPKLKRVELIISVGFSADEKIPHKKRKSIDEILSYNKYC</sequence>
<dbReference type="InterPro" id="IPR029479">
    <property type="entry name" value="Nitroreductase"/>
</dbReference>
<dbReference type="Pfam" id="PF00881">
    <property type="entry name" value="Nitroreductase"/>
    <property type="match status" value="1"/>
</dbReference>
<keyword evidence="2" id="KW-0560">Oxidoreductase</keyword>
<reference evidence="4" key="1">
    <citation type="journal article" date="2014" name="Front. Microbiol.">
        <title>High frequency of phylogenetically diverse reductive dehalogenase-homologous genes in deep subseafloor sedimentary metagenomes.</title>
        <authorList>
            <person name="Kawai M."/>
            <person name="Futagami T."/>
            <person name="Toyoda A."/>
            <person name="Takaki Y."/>
            <person name="Nishi S."/>
            <person name="Hori S."/>
            <person name="Arai W."/>
            <person name="Tsubouchi T."/>
            <person name="Morono Y."/>
            <person name="Uchiyama I."/>
            <person name="Ito T."/>
            <person name="Fujiyama A."/>
            <person name="Inagaki F."/>
            <person name="Takami H."/>
        </authorList>
    </citation>
    <scope>NUCLEOTIDE SEQUENCE</scope>
    <source>
        <strain evidence="4">Expedition CK06-06</strain>
    </source>
</reference>
<protein>
    <recommendedName>
        <fullName evidence="3">Nitroreductase domain-containing protein</fullName>
    </recommendedName>
</protein>
<comment type="caution">
    <text evidence="4">The sequence shown here is derived from an EMBL/GenBank/DDBJ whole genome shotgun (WGS) entry which is preliminary data.</text>
</comment>
<feature type="domain" description="Nitroreductase" evidence="3">
    <location>
        <begin position="20"/>
        <end position="167"/>
    </location>
</feature>
<proteinExistence type="inferred from homology"/>
<gene>
    <name evidence="4" type="ORF">S03H2_15190</name>
</gene>
<dbReference type="GO" id="GO:0016491">
    <property type="term" value="F:oxidoreductase activity"/>
    <property type="evidence" value="ECO:0007669"/>
    <property type="project" value="UniProtKB-KW"/>
</dbReference>
<dbReference type="AlphaFoldDB" id="X1FPW5"/>
<evidence type="ECO:0000256" key="2">
    <source>
        <dbReference type="ARBA" id="ARBA00023002"/>
    </source>
</evidence>
<name>X1FPW5_9ZZZZ</name>
<dbReference type="PANTHER" id="PTHR43673:SF10">
    <property type="entry name" value="NADH DEHYDROGENASE_NAD(P)H NITROREDUCTASE XCC3605-RELATED"/>
    <property type="match status" value="1"/>
</dbReference>
<evidence type="ECO:0000259" key="3">
    <source>
        <dbReference type="Pfam" id="PF00881"/>
    </source>
</evidence>
<organism evidence="4">
    <name type="scientific">marine sediment metagenome</name>
    <dbReference type="NCBI Taxonomy" id="412755"/>
    <lineage>
        <taxon>unclassified sequences</taxon>
        <taxon>metagenomes</taxon>
        <taxon>ecological metagenomes</taxon>
    </lineage>
</organism>
<dbReference type="SUPFAM" id="SSF55469">
    <property type="entry name" value="FMN-dependent nitroreductase-like"/>
    <property type="match status" value="1"/>
</dbReference>
<evidence type="ECO:0000313" key="4">
    <source>
        <dbReference type="EMBL" id="GAH47002.1"/>
    </source>
</evidence>
<dbReference type="Gene3D" id="3.40.109.10">
    <property type="entry name" value="NADH Oxidase"/>
    <property type="match status" value="1"/>
</dbReference>
<dbReference type="EMBL" id="BARU01007711">
    <property type="protein sequence ID" value="GAH47002.1"/>
    <property type="molecule type" value="Genomic_DNA"/>
</dbReference>